<keyword evidence="1" id="KW-0472">Membrane</keyword>
<keyword evidence="1" id="KW-1133">Transmembrane helix</keyword>
<dbReference type="RefSeq" id="WP_152570196.1">
    <property type="nucleotide sequence ID" value="NZ_ATLK01000002.1"/>
</dbReference>
<keyword evidence="2" id="KW-0418">Kinase</keyword>
<dbReference type="EMBL" id="ATLK01000002">
    <property type="protein sequence ID" value="KFF30623.1"/>
    <property type="molecule type" value="Genomic_DNA"/>
</dbReference>
<organism evidence="2 3">
    <name type="scientific">Bifidobacterium bombi DSM 19703</name>
    <dbReference type="NCBI Taxonomy" id="1341695"/>
    <lineage>
        <taxon>Bacteria</taxon>
        <taxon>Bacillati</taxon>
        <taxon>Actinomycetota</taxon>
        <taxon>Actinomycetes</taxon>
        <taxon>Bifidobacteriales</taxon>
        <taxon>Bifidobacteriaceae</taxon>
        <taxon>Bifidobacterium</taxon>
    </lineage>
</organism>
<evidence type="ECO:0000313" key="2">
    <source>
        <dbReference type="EMBL" id="KFF30623.1"/>
    </source>
</evidence>
<dbReference type="AlphaFoldDB" id="A0A086BNV9"/>
<protein>
    <submittedName>
        <fullName evidence="2">Two-component sensor histidine kinase</fullName>
    </submittedName>
</protein>
<reference evidence="2 3" key="1">
    <citation type="journal article" date="2014" name="Appl. Environ. Microbiol.">
        <title>Genomic encyclopedia of type strains of the genus Bifidobacterium.</title>
        <authorList>
            <person name="Milani C."/>
            <person name="Lugli G.A."/>
            <person name="Duranti S."/>
            <person name="Turroni F."/>
            <person name="Bottacini F."/>
            <person name="Mangifesta M."/>
            <person name="Sanchez B."/>
            <person name="Viappiani A."/>
            <person name="Mancabelli L."/>
            <person name="Taminiau B."/>
            <person name="Delcenserie V."/>
            <person name="Barrangou R."/>
            <person name="Margolles A."/>
            <person name="van Sinderen D."/>
            <person name="Ventura M."/>
        </authorList>
    </citation>
    <scope>NUCLEOTIDE SEQUENCE [LARGE SCALE GENOMIC DNA]</scope>
    <source>
        <strain evidence="2 3">DSM 19703</strain>
    </source>
</reference>
<dbReference type="STRING" id="1341695.BBOMB_1489"/>
<name>A0A086BNV9_9BIFI</name>
<sequence>MPLRNRINQISGTVCKRFHERSGTAVVSAFSCLVVVLEALVRHPHDGLSYVVIAAQLVFSICLVPFPLPSCLLQILTYCIVDIIPIHVSASMLVPFFSIGYLAYIYPGLRPFIIAICVSVCEILSTLKRDGTDAFANGAIIGGLYCTAISIGIVLRQKDNARRQQQLLFNEEQMKNKVKQLTMNQELSKQIHDSITRELSSIAILSWQWKDNPELAQKPREAMVQVYRESQSALNNMHHVVDLLKVGEHDEAFQNADDGMPFNPDDADMVSAIYSLVTDEQQAISRIGYQGEAAVKGTCSSLTRDTAQLVTDCIRELYANIVRHTIPGVDSFSLLVALSDRKISLTQTNTTSLKGNELYQPLAGVEHGLGLNSNRKAVERLGGVMRTHLENGNWFIHIEIPVMTNAA</sequence>
<dbReference type="Proteomes" id="UP000028730">
    <property type="component" value="Unassembled WGS sequence"/>
</dbReference>
<dbReference type="Gene3D" id="3.30.565.10">
    <property type="entry name" value="Histidine kinase-like ATPase, C-terminal domain"/>
    <property type="match status" value="1"/>
</dbReference>
<feature type="transmembrane region" description="Helical" evidence="1">
    <location>
        <begin position="47"/>
        <end position="68"/>
    </location>
</feature>
<keyword evidence="1" id="KW-0812">Transmembrane</keyword>
<dbReference type="GO" id="GO:0016301">
    <property type="term" value="F:kinase activity"/>
    <property type="evidence" value="ECO:0007669"/>
    <property type="project" value="UniProtKB-KW"/>
</dbReference>
<accession>A0A086BNV9</accession>
<evidence type="ECO:0000256" key="1">
    <source>
        <dbReference type="SAM" id="Phobius"/>
    </source>
</evidence>
<feature type="transmembrane region" description="Helical" evidence="1">
    <location>
        <begin position="21"/>
        <end position="41"/>
    </location>
</feature>
<comment type="caution">
    <text evidence="2">The sequence shown here is derived from an EMBL/GenBank/DDBJ whole genome shotgun (WGS) entry which is preliminary data.</text>
</comment>
<keyword evidence="3" id="KW-1185">Reference proteome</keyword>
<feature type="transmembrane region" description="Helical" evidence="1">
    <location>
        <begin position="134"/>
        <end position="155"/>
    </location>
</feature>
<dbReference type="eggNOG" id="COG4585">
    <property type="taxonomic scope" value="Bacteria"/>
</dbReference>
<dbReference type="OrthoDB" id="3228207at2"/>
<gene>
    <name evidence="2" type="ORF">BBOMB_1489</name>
</gene>
<dbReference type="PROSITE" id="PS51257">
    <property type="entry name" value="PROKAR_LIPOPROTEIN"/>
    <property type="match status" value="1"/>
</dbReference>
<keyword evidence="2" id="KW-0808">Transferase</keyword>
<feature type="transmembrane region" description="Helical" evidence="1">
    <location>
        <begin position="75"/>
        <end position="103"/>
    </location>
</feature>
<proteinExistence type="predicted"/>
<evidence type="ECO:0000313" key="3">
    <source>
        <dbReference type="Proteomes" id="UP000028730"/>
    </source>
</evidence>
<dbReference type="InterPro" id="IPR036890">
    <property type="entry name" value="HATPase_C_sf"/>
</dbReference>